<proteinExistence type="predicted"/>
<dbReference type="SUPFAM" id="SSF88697">
    <property type="entry name" value="PUA domain-like"/>
    <property type="match status" value="1"/>
</dbReference>
<gene>
    <name evidence="1" type="ORF">DVH29_02660</name>
</gene>
<dbReference type="Proteomes" id="UP000253759">
    <property type="component" value="Unassembled WGS sequence"/>
</dbReference>
<keyword evidence="2" id="KW-1185">Reference proteome</keyword>
<comment type="caution">
    <text evidence="1">The sequence shown here is derived from an EMBL/GenBank/DDBJ whole genome shotgun (WGS) entry which is preliminary data.</text>
</comment>
<evidence type="ECO:0000313" key="2">
    <source>
        <dbReference type="Proteomes" id="UP000253759"/>
    </source>
</evidence>
<organism evidence="1 2">
    <name type="scientific">Pelagibacterium lacus</name>
    <dbReference type="NCBI Taxonomy" id="2282655"/>
    <lineage>
        <taxon>Bacteria</taxon>
        <taxon>Pseudomonadati</taxon>
        <taxon>Pseudomonadota</taxon>
        <taxon>Alphaproteobacteria</taxon>
        <taxon>Hyphomicrobiales</taxon>
        <taxon>Devosiaceae</taxon>
        <taxon>Pelagibacterium</taxon>
    </lineage>
</organism>
<protein>
    <recommendedName>
        <fullName evidence="3">ASCH domain-containing protein</fullName>
    </recommendedName>
</protein>
<sequence length="102" mass="11327">MLIKREVLDKIKAGEITLQFRRWTRRTVRAGGTLKTKVGILQIGAITPISADAVTEADARRAGFADIADFLRWLDTMKPGELDRIEVSYKGELPDDTGSRPA</sequence>
<dbReference type="InterPro" id="IPR015947">
    <property type="entry name" value="PUA-like_sf"/>
</dbReference>
<dbReference type="RefSeq" id="WP_114644601.1">
    <property type="nucleotide sequence ID" value="NZ_QQNH01000002.1"/>
</dbReference>
<accession>A0A369W8Y5</accession>
<dbReference type="EMBL" id="QQNH01000002">
    <property type="protein sequence ID" value="RDE10305.1"/>
    <property type="molecule type" value="Genomic_DNA"/>
</dbReference>
<evidence type="ECO:0008006" key="3">
    <source>
        <dbReference type="Google" id="ProtNLM"/>
    </source>
</evidence>
<dbReference type="OrthoDB" id="121143at2"/>
<evidence type="ECO:0000313" key="1">
    <source>
        <dbReference type="EMBL" id="RDE10305.1"/>
    </source>
</evidence>
<dbReference type="AlphaFoldDB" id="A0A369W8Y5"/>
<reference evidence="2" key="1">
    <citation type="submission" date="2018-07" db="EMBL/GenBank/DDBJ databases">
        <authorList>
            <person name="Liu B.-T."/>
            <person name="Du Z."/>
        </authorList>
    </citation>
    <scope>NUCLEOTIDE SEQUENCE [LARGE SCALE GENOMIC DNA]</scope>
    <source>
        <strain evidence="2">XYN52</strain>
    </source>
</reference>
<name>A0A369W8Y5_9HYPH</name>